<evidence type="ECO:0000256" key="7">
    <source>
        <dbReference type="ARBA" id="ARBA00023052"/>
    </source>
</evidence>
<dbReference type="GeneID" id="54298909"/>
<dbReference type="Pfam" id="PF02776">
    <property type="entry name" value="TPP_enzyme_N"/>
    <property type="match status" value="1"/>
</dbReference>
<evidence type="ECO:0000256" key="4">
    <source>
        <dbReference type="ARBA" id="ARBA00022723"/>
    </source>
</evidence>
<reference evidence="15" key="1">
    <citation type="journal article" date="2020" name="Stud. Mycol.">
        <title>101 Dothideomycetes genomes: a test case for predicting lifestyles and emergence of pathogens.</title>
        <authorList>
            <person name="Haridas S."/>
            <person name="Albert R."/>
            <person name="Binder M."/>
            <person name="Bloem J."/>
            <person name="Labutti K."/>
            <person name="Salamov A."/>
            <person name="Andreopoulos B."/>
            <person name="Baker S."/>
            <person name="Barry K."/>
            <person name="Bills G."/>
            <person name="Bluhm B."/>
            <person name="Cannon C."/>
            <person name="Castanera R."/>
            <person name="Culley D."/>
            <person name="Daum C."/>
            <person name="Ezra D."/>
            <person name="Gonzalez J."/>
            <person name="Henrissat B."/>
            <person name="Kuo A."/>
            <person name="Liang C."/>
            <person name="Lipzen A."/>
            <person name="Lutzoni F."/>
            <person name="Magnuson J."/>
            <person name="Mondo S."/>
            <person name="Nolan M."/>
            <person name="Ohm R."/>
            <person name="Pangilinan J."/>
            <person name="Park H.-J."/>
            <person name="Ramirez L."/>
            <person name="Alfaro M."/>
            <person name="Sun H."/>
            <person name="Tritt A."/>
            <person name="Yoshinaga Y."/>
            <person name="Zwiers L.-H."/>
            <person name="Turgeon B."/>
            <person name="Goodwin S."/>
            <person name="Spatafora J."/>
            <person name="Crous P."/>
            <person name="Grigoriev I."/>
        </authorList>
    </citation>
    <scope>NUCLEOTIDE SEQUENCE</scope>
    <source>
        <strain evidence="15">CBS 121167</strain>
    </source>
</reference>
<dbReference type="Pfam" id="PF00205">
    <property type="entry name" value="TPP_enzyme_M"/>
    <property type="match status" value="1"/>
</dbReference>
<comment type="similarity">
    <text evidence="2 10">Belongs to the TPP enzyme family.</text>
</comment>
<proteinExistence type="inferred from homology"/>
<dbReference type="AlphaFoldDB" id="A0A6A6AWP2"/>
<evidence type="ECO:0000259" key="14">
    <source>
        <dbReference type="Pfam" id="PF02776"/>
    </source>
</evidence>
<dbReference type="GO" id="GO:0005634">
    <property type="term" value="C:nucleus"/>
    <property type="evidence" value="ECO:0007669"/>
    <property type="project" value="TreeGrafter"/>
</dbReference>
<dbReference type="FunFam" id="3.40.50.970:FF:000024">
    <property type="entry name" value="Pyruvate decarboxylase isozyme"/>
    <property type="match status" value="1"/>
</dbReference>
<evidence type="ECO:0000256" key="6">
    <source>
        <dbReference type="ARBA" id="ARBA00022842"/>
    </source>
</evidence>
<evidence type="ECO:0000256" key="9">
    <source>
        <dbReference type="PIRSR" id="PIRSR036565-2"/>
    </source>
</evidence>
<dbReference type="PIRSF" id="PIRSF036565">
    <property type="entry name" value="Pyruvt_ip_decrb"/>
    <property type="match status" value="1"/>
</dbReference>
<dbReference type="InterPro" id="IPR011766">
    <property type="entry name" value="TPP_enzyme_TPP-bd"/>
</dbReference>
<sequence length="648" mass="68085">MASPTPPTHPAASADDTTTIPLGQYLWARIRQLGTRSVIGVPGDFNLHFLDHIALVPGLRFVGAGNELNAAYAADGYARAASSASSDSSASPPGVLVTTHGVGELSALNGVAGAHAEHIAVVHVVGQTPRALQRSRACIHHGLSSEAPGPDHQVYAGMSEKVRIAAAKLWDVDDAPTEIDRVLAACVRGRRPVYVFLPLDLSMERVPRALLERPLDLAPPEGDAAAAAAMLDEAANAILELLGKAKKAAVFVDVLTARHGGAGAARRLIRRLGLPVFSSNMGKAIVDETDPLFVGCLNGRMGRAGVFERLQEADLVILLGDLPGDTNTGFFSRGLGDERTVFVGPFDVRINDKTYAPCPLAPLLTRLLALIPPTYTPPTPAFTPLAPAPPSPTPAPTAPLAQAHLWPLIAAQLLKPHDIVLAETGTASFGLADTLFPPHVQWHAQSYYGSIGWATGAAAGAGVAVQDGLALPQAEGGSPLVAEGRVVLVTGDGSFQLAMQEVGTMVKHGLPVVIVLVNNGGYTIERIIHGAGQAYNDINPAAYAHLLPLFRHPAPSSHYRRCSTFGELSAALKEIEAATAAATQEPSAAQETQDAGAGTERPEGARQQNVQLLELITDKLDVPWRLMETIKSIGPHKVAELEREGFAV</sequence>
<name>A0A6A6AWP2_9PEZI</name>
<dbReference type="InterPro" id="IPR012001">
    <property type="entry name" value="Thiamin_PyroP_enz_TPP-bd_dom"/>
</dbReference>
<evidence type="ECO:0000259" key="13">
    <source>
        <dbReference type="Pfam" id="PF02775"/>
    </source>
</evidence>
<dbReference type="Gene3D" id="3.40.50.970">
    <property type="match status" value="2"/>
</dbReference>
<gene>
    <name evidence="15" type="ORF">K452DRAFT_292653</name>
</gene>
<keyword evidence="6 9" id="KW-0460">Magnesium</keyword>
<feature type="domain" description="Thiamine pyrophosphate enzyme N-terminal TPP-binding" evidence="14">
    <location>
        <begin position="22"/>
        <end position="143"/>
    </location>
</feature>
<dbReference type="RefSeq" id="XP_033391868.1">
    <property type="nucleotide sequence ID" value="XM_033541413.1"/>
</dbReference>
<dbReference type="EMBL" id="ML995532">
    <property type="protein sequence ID" value="KAF2136150.1"/>
    <property type="molecule type" value="Genomic_DNA"/>
</dbReference>
<keyword evidence="8" id="KW-0456">Lyase</keyword>
<dbReference type="Gene3D" id="3.40.50.1220">
    <property type="entry name" value="TPP-binding domain"/>
    <property type="match status" value="1"/>
</dbReference>
<dbReference type="SUPFAM" id="SSF52467">
    <property type="entry name" value="DHS-like NAD/FAD-binding domain"/>
    <property type="match status" value="1"/>
</dbReference>
<dbReference type="Proteomes" id="UP000799438">
    <property type="component" value="Unassembled WGS sequence"/>
</dbReference>
<dbReference type="Pfam" id="PF02775">
    <property type="entry name" value="TPP_enzyme_C"/>
    <property type="match status" value="1"/>
</dbReference>
<evidence type="ECO:0000256" key="1">
    <source>
        <dbReference type="ARBA" id="ARBA00001964"/>
    </source>
</evidence>
<feature type="domain" description="Thiamine pyrophosphate enzyme central" evidence="12">
    <location>
        <begin position="236"/>
        <end position="330"/>
    </location>
</feature>
<evidence type="ECO:0000259" key="12">
    <source>
        <dbReference type="Pfam" id="PF00205"/>
    </source>
</evidence>
<dbReference type="OrthoDB" id="308383at2759"/>
<dbReference type="GO" id="GO:0004737">
    <property type="term" value="F:pyruvate decarboxylase activity"/>
    <property type="evidence" value="ECO:0007669"/>
    <property type="project" value="TreeGrafter"/>
</dbReference>
<evidence type="ECO:0000256" key="2">
    <source>
        <dbReference type="ARBA" id="ARBA00007812"/>
    </source>
</evidence>
<evidence type="ECO:0000313" key="16">
    <source>
        <dbReference type="Proteomes" id="UP000799438"/>
    </source>
</evidence>
<evidence type="ECO:0000256" key="3">
    <source>
        <dbReference type="ARBA" id="ARBA00014422"/>
    </source>
</evidence>
<dbReference type="InterPro" id="IPR012110">
    <property type="entry name" value="PDC/IPDC-like"/>
</dbReference>
<keyword evidence="4 9" id="KW-0479">Metal-binding</keyword>
<dbReference type="InterPro" id="IPR029035">
    <property type="entry name" value="DHS-like_NAD/FAD-binding_dom"/>
</dbReference>
<feature type="binding site" evidence="9">
    <location>
        <position position="492"/>
    </location>
    <ligand>
        <name>Mg(2+)</name>
        <dbReference type="ChEBI" id="CHEBI:18420"/>
    </ligand>
</feature>
<evidence type="ECO:0000256" key="10">
    <source>
        <dbReference type="RuleBase" id="RU362132"/>
    </source>
</evidence>
<feature type="compositionally biased region" description="Low complexity" evidence="11">
    <location>
        <begin position="579"/>
        <end position="593"/>
    </location>
</feature>
<dbReference type="InterPro" id="IPR012000">
    <property type="entry name" value="Thiamin_PyroP_enz_cen_dom"/>
</dbReference>
<keyword evidence="16" id="KW-1185">Reference proteome</keyword>
<dbReference type="PANTHER" id="PTHR43452:SF30">
    <property type="entry name" value="PYRUVATE DECARBOXYLASE ISOZYME 1-RELATED"/>
    <property type="match status" value="1"/>
</dbReference>
<dbReference type="SUPFAM" id="SSF52518">
    <property type="entry name" value="Thiamin diphosphate-binding fold (THDP-binding)"/>
    <property type="match status" value="2"/>
</dbReference>
<protein>
    <recommendedName>
        <fullName evidence="3">Pyruvate decarboxylase</fullName>
    </recommendedName>
</protein>
<organism evidence="15 16">
    <name type="scientific">Aplosporella prunicola CBS 121167</name>
    <dbReference type="NCBI Taxonomy" id="1176127"/>
    <lineage>
        <taxon>Eukaryota</taxon>
        <taxon>Fungi</taxon>
        <taxon>Dikarya</taxon>
        <taxon>Ascomycota</taxon>
        <taxon>Pezizomycotina</taxon>
        <taxon>Dothideomycetes</taxon>
        <taxon>Dothideomycetes incertae sedis</taxon>
        <taxon>Botryosphaeriales</taxon>
        <taxon>Aplosporellaceae</taxon>
        <taxon>Aplosporella</taxon>
    </lineage>
</organism>
<feature type="region of interest" description="Disordered" evidence="11">
    <location>
        <begin position="579"/>
        <end position="608"/>
    </location>
</feature>
<keyword evidence="7 10" id="KW-0786">Thiamine pyrophosphate</keyword>
<dbReference type="GO" id="GO:0000287">
    <property type="term" value="F:magnesium ion binding"/>
    <property type="evidence" value="ECO:0007669"/>
    <property type="project" value="InterPro"/>
</dbReference>
<dbReference type="GO" id="GO:0030976">
    <property type="term" value="F:thiamine pyrophosphate binding"/>
    <property type="evidence" value="ECO:0007669"/>
    <property type="project" value="InterPro"/>
</dbReference>
<accession>A0A6A6AWP2</accession>
<comment type="cofactor">
    <cofactor evidence="9">
        <name>Mg(2+)</name>
        <dbReference type="ChEBI" id="CHEBI:18420"/>
    </cofactor>
    <text evidence="9">Binds 1 Mg(2+) per subunit.</text>
</comment>
<dbReference type="PANTHER" id="PTHR43452">
    <property type="entry name" value="PYRUVATE DECARBOXYLASE"/>
    <property type="match status" value="1"/>
</dbReference>
<feature type="binding site" evidence="9">
    <location>
        <position position="519"/>
    </location>
    <ligand>
        <name>Mg(2+)</name>
        <dbReference type="ChEBI" id="CHEBI:18420"/>
    </ligand>
</feature>
<comment type="cofactor">
    <cofactor evidence="1">
        <name>thiamine diphosphate</name>
        <dbReference type="ChEBI" id="CHEBI:58937"/>
    </cofactor>
</comment>
<evidence type="ECO:0000313" key="15">
    <source>
        <dbReference type="EMBL" id="KAF2136150.1"/>
    </source>
</evidence>
<dbReference type="GO" id="GO:0000949">
    <property type="term" value="P:aromatic amino acid family catabolic process to alcohol via Ehrlich pathway"/>
    <property type="evidence" value="ECO:0007669"/>
    <property type="project" value="TreeGrafter"/>
</dbReference>
<keyword evidence="5" id="KW-0210">Decarboxylase</keyword>
<dbReference type="CDD" id="cd07038">
    <property type="entry name" value="TPP_PYR_PDC_IPDC_like"/>
    <property type="match status" value="1"/>
</dbReference>
<feature type="domain" description="Thiamine pyrophosphate enzyme TPP-binding" evidence="13">
    <location>
        <begin position="438"/>
        <end position="529"/>
    </location>
</feature>
<evidence type="ECO:0000256" key="11">
    <source>
        <dbReference type="SAM" id="MobiDB-lite"/>
    </source>
</evidence>
<dbReference type="InterPro" id="IPR029061">
    <property type="entry name" value="THDP-binding"/>
</dbReference>
<evidence type="ECO:0000256" key="8">
    <source>
        <dbReference type="ARBA" id="ARBA00023239"/>
    </source>
</evidence>
<dbReference type="GO" id="GO:0005829">
    <property type="term" value="C:cytosol"/>
    <property type="evidence" value="ECO:0007669"/>
    <property type="project" value="TreeGrafter"/>
</dbReference>
<evidence type="ECO:0000256" key="5">
    <source>
        <dbReference type="ARBA" id="ARBA00022793"/>
    </source>
</evidence>
<feature type="binding site" evidence="9">
    <location>
        <position position="521"/>
    </location>
    <ligand>
        <name>Mg(2+)</name>
        <dbReference type="ChEBI" id="CHEBI:18420"/>
    </ligand>
</feature>
<dbReference type="InterPro" id="IPR047213">
    <property type="entry name" value="TPP_PYR_PDC_IPDC-like"/>
</dbReference>